<keyword evidence="3" id="KW-1185">Reference proteome</keyword>
<proteinExistence type="predicted"/>
<sequence>MAVFPMGFSWSVFWAQRINARLVREASGMEGSVAVEDRGGGLIISKDSAPVFYVYVDNVGVLGADKIEVQKSLDNIKNVLNSNKMQCHEVQEAGQVRDALGIEFNGALKCFRSAGKRYWKIRWTLEAFLKAPKVTGKALEVLLGHCTYLAMLQRPLLSCFALVYKFARRCRHSWAPLWPTAREELVRRAAALALSRNLSAGFRWIPSEFNSSDKPSRDPGLRRGDTVELSVTPDIRLVDYVDERKLNTDKVQDFDVAIVSFMTHMYMLGYDAGIGQKLIAAVVFFQPRFGKLGLAALLAYEGHLDMAIWTIIAFCTYLRPGSMMQLTRGSLVPPTMKVDTMWRVLAHRSDLNQVSKGVRNGTCWERQLGSARITFEWNQWAKPGVSAHSPLRAAWNNLRERVHADNAPLPGKGGAAPASTEEVRATGKVPLPLSDNDLEKKVAKKKTALALAVERESKAERVALYDVEQKLASVARHKEALAKAQDAHAESAFSLEKADAAHRTAYAEMDSFDPQVYRLQIVAEERAERERLERERGQAAAAAACPSVHPKHSTDGRPAKTAANGGTGPMDVDAERPAPAQGAAGPAAAPQPPDLMSFSDDDLRKLRDAHNQRFEYWIQIKSFKSHNEEDNLFDAPSDVGNDESYRDELDALKKRSIEVASSAGELERLEELMQKRYQIKKVEEVEDNGVFNNKGALQATGQCSNPGQLLAKSERVGHCVESVLFFVVRRLDGEALKAEYLDVLTGAISAGVNAAWKAARTNSRARMKASEASGMPSREEVAGPHEGSPRLKLFREIGGLTGKGTLKVWAGYARCAEQFYSKTDIPDLERPLQEWAADQSDWVTMDPFNLSYPIRPTQRLYTTIWSKDMQPLDTVPATIKWDTCDGPHTTDSLADLEMQVMYNALCQ</sequence>
<name>A0ABN9T0Q4_9DINO</name>
<evidence type="ECO:0000313" key="2">
    <source>
        <dbReference type="EMBL" id="CAK0838494.1"/>
    </source>
</evidence>
<evidence type="ECO:0000256" key="1">
    <source>
        <dbReference type="SAM" id="MobiDB-lite"/>
    </source>
</evidence>
<evidence type="ECO:0000313" key="3">
    <source>
        <dbReference type="Proteomes" id="UP001189429"/>
    </source>
</evidence>
<gene>
    <name evidence="2" type="ORF">PCOR1329_LOCUS34437</name>
</gene>
<accession>A0ABN9T0Q4</accession>
<protein>
    <submittedName>
        <fullName evidence="2">Uncharacterized protein</fullName>
    </submittedName>
</protein>
<dbReference type="EMBL" id="CAUYUJ010014228">
    <property type="protein sequence ID" value="CAK0838494.1"/>
    <property type="molecule type" value="Genomic_DNA"/>
</dbReference>
<feature type="compositionally biased region" description="Low complexity" evidence="1">
    <location>
        <begin position="577"/>
        <end position="588"/>
    </location>
</feature>
<feature type="region of interest" description="Disordered" evidence="1">
    <location>
        <begin position="530"/>
        <end position="599"/>
    </location>
</feature>
<comment type="caution">
    <text evidence="2">The sequence shown here is derived from an EMBL/GenBank/DDBJ whole genome shotgun (WGS) entry which is preliminary data.</text>
</comment>
<organism evidence="2 3">
    <name type="scientific">Prorocentrum cordatum</name>
    <dbReference type="NCBI Taxonomy" id="2364126"/>
    <lineage>
        <taxon>Eukaryota</taxon>
        <taxon>Sar</taxon>
        <taxon>Alveolata</taxon>
        <taxon>Dinophyceae</taxon>
        <taxon>Prorocentrales</taxon>
        <taxon>Prorocentraceae</taxon>
        <taxon>Prorocentrum</taxon>
    </lineage>
</organism>
<reference evidence="2" key="1">
    <citation type="submission" date="2023-10" db="EMBL/GenBank/DDBJ databases">
        <authorList>
            <person name="Chen Y."/>
            <person name="Shah S."/>
            <person name="Dougan E. K."/>
            <person name="Thang M."/>
            <person name="Chan C."/>
        </authorList>
    </citation>
    <scope>NUCLEOTIDE SEQUENCE [LARGE SCALE GENOMIC DNA]</scope>
</reference>
<dbReference type="Proteomes" id="UP001189429">
    <property type="component" value="Unassembled WGS sequence"/>
</dbReference>